<keyword evidence="5 8" id="KW-1133">Transmembrane helix</keyword>
<feature type="transmembrane region" description="Helical" evidence="8">
    <location>
        <begin position="224"/>
        <end position="243"/>
    </location>
</feature>
<proteinExistence type="inferred from homology"/>
<dbReference type="EMBL" id="FWFG01000094">
    <property type="protein sequence ID" value="SLM94070.1"/>
    <property type="molecule type" value="Genomic_DNA"/>
</dbReference>
<reference evidence="10 11" key="1">
    <citation type="submission" date="2017-02" db="EMBL/GenBank/DDBJ databases">
        <authorList>
            <person name="Peterson S.W."/>
        </authorList>
    </citation>
    <scope>NUCLEOTIDE SEQUENCE [LARGE SCALE GENOMIC DNA]</scope>
    <source>
        <strain evidence="10 11">CIP104813</strain>
    </source>
</reference>
<evidence type="ECO:0000256" key="6">
    <source>
        <dbReference type="ARBA" id="ARBA00023136"/>
    </source>
</evidence>
<evidence type="ECO:0000256" key="5">
    <source>
        <dbReference type="ARBA" id="ARBA00022989"/>
    </source>
</evidence>
<feature type="transmembrane region" description="Helical" evidence="8">
    <location>
        <begin position="186"/>
        <end position="212"/>
    </location>
</feature>
<dbReference type="GO" id="GO:0006508">
    <property type="term" value="P:proteolysis"/>
    <property type="evidence" value="ECO:0007669"/>
    <property type="project" value="UniProtKB-KW"/>
</dbReference>
<organism evidence="10 11">
    <name type="scientific">Brachybacterium nesterenkovii</name>
    <dbReference type="NCBI Taxonomy" id="47847"/>
    <lineage>
        <taxon>Bacteria</taxon>
        <taxon>Bacillati</taxon>
        <taxon>Actinomycetota</taxon>
        <taxon>Actinomycetes</taxon>
        <taxon>Micrococcales</taxon>
        <taxon>Dermabacteraceae</taxon>
        <taxon>Brachybacterium</taxon>
    </lineage>
</organism>
<dbReference type="Gene3D" id="1.20.1540.10">
    <property type="entry name" value="Rhomboid-like"/>
    <property type="match status" value="1"/>
</dbReference>
<comment type="subcellular location">
    <subcellularLocation>
        <location evidence="1">Membrane</location>
        <topology evidence="1">Multi-pass membrane protein</topology>
    </subcellularLocation>
</comment>
<dbReference type="GO" id="GO:0016020">
    <property type="term" value="C:membrane"/>
    <property type="evidence" value="ECO:0007669"/>
    <property type="project" value="UniProtKB-SubCell"/>
</dbReference>
<dbReference type="InterPro" id="IPR050925">
    <property type="entry name" value="Rhomboid_protease_S54"/>
</dbReference>
<name>A0A1X6X564_9MICO</name>
<dbReference type="Pfam" id="PF01694">
    <property type="entry name" value="Rhomboid"/>
    <property type="match status" value="1"/>
</dbReference>
<dbReference type="Proteomes" id="UP000195981">
    <property type="component" value="Unassembled WGS sequence"/>
</dbReference>
<feature type="region of interest" description="Disordered" evidence="7">
    <location>
        <begin position="1"/>
        <end position="79"/>
    </location>
</feature>
<evidence type="ECO:0000256" key="4">
    <source>
        <dbReference type="ARBA" id="ARBA00022801"/>
    </source>
</evidence>
<evidence type="ECO:0000256" key="2">
    <source>
        <dbReference type="ARBA" id="ARBA00009045"/>
    </source>
</evidence>
<dbReference type="InterPro" id="IPR022764">
    <property type="entry name" value="Peptidase_S54_rhomboid_dom"/>
</dbReference>
<feature type="transmembrane region" description="Helical" evidence="8">
    <location>
        <begin position="341"/>
        <end position="362"/>
    </location>
</feature>
<accession>A0A1X6X564</accession>
<keyword evidence="4" id="KW-0378">Hydrolase</keyword>
<feature type="domain" description="Peptidase S54 rhomboid" evidence="9">
    <location>
        <begin position="185"/>
        <end position="319"/>
    </location>
</feature>
<feature type="transmembrane region" description="Helical" evidence="8">
    <location>
        <begin position="147"/>
        <end position="166"/>
    </location>
</feature>
<keyword evidence="10" id="KW-0645">Protease</keyword>
<evidence type="ECO:0000256" key="3">
    <source>
        <dbReference type="ARBA" id="ARBA00022692"/>
    </source>
</evidence>
<evidence type="ECO:0000256" key="7">
    <source>
        <dbReference type="SAM" id="MobiDB-lite"/>
    </source>
</evidence>
<feature type="transmembrane region" description="Helical" evidence="8">
    <location>
        <begin position="282"/>
        <end position="299"/>
    </location>
</feature>
<protein>
    <submittedName>
        <fullName evidence="10">Rhomboid family serine protease</fullName>
    </submittedName>
</protein>
<keyword evidence="3 8" id="KW-0812">Transmembrane</keyword>
<feature type="compositionally biased region" description="Acidic residues" evidence="7">
    <location>
        <begin position="1"/>
        <end position="12"/>
    </location>
</feature>
<sequence>MEDDGADADADPYAERYGQIPRSFDPSDPDPVESYGTGERPAEREGYSATADAYGAADINRGASGRRRAGSEYGVADPTPASVCPRHPDRVAYVRCQRCDRPACPECQRPAAVGVLCVDCAREMERQQRQTAPRTTLGGATSSGRPLVTYTIIGLCVLAYLGQTVAPGVVENLLMFAPFRALAMPWTFLTSGFLHGSLMHLAFNMYALWVVGQYLERAMGPWRYLAVYLVSILAGHTAVLLLTDPMTTSWVGGTVGASGGVFGLFGSMFVINRRMGAESGQIIVLIVLNLLITFMVPGISWQGHLGGLLVGTATTAALFATRPKASPGADRVALARRSALIHAGVIAGAVLLCLGLVAVRAMTVPTGALAGW</sequence>
<keyword evidence="6 8" id="KW-0472">Membrane</keyword>
<keyword evidence="11" id="KW-1185">Reference proteome</keyword>
<evidence type="ECO:0000256" key="8">
    <source>
        <dbReference type="SAM" id="Phobius"/>
    </source>
</evidence>
<dbReference type="PANTHER" id="PTHR43731:SF14">
    <property type="entry name" value="PRESENILIN-ASSOCIATED RHOMBOID-LIKE PROTEIN, MITOCHONDRIAL"/>
    <property type="match status" value="1"/>
</dbReference>
<evidence type="ECO:0000259" key="9">
    <source>
        <dbReference type="Pfam" id="PF01694"/>
    </source>
</evidence>
<dbReference type="GO" id="GO:0004252">
    <property type="term" value="F:serine-type endopeptidase activity"/>
    <property type="evidence" value="ECO:0007669"/>
    <property type="project" value="InterPro"/>
</dbReference>
<dbReference type="InterPro" id="IPR035952">
    <property type="entry name" value="Rhomboid-like_sf"/>
</dbReference>
<evidence type="ECO:0000313" key="10">
    <source>
        <dbReference type="EMBL" id="SLM94070.1"/>
    </source>
</evidence>
<dbReference type="SUPFAM" id="SSF144091">
    <property type="entry name" value="Rhomboid-like"/>
    <property type="match status" value="1"/>
</dbReference>
<gene>
    <name evidence="10" type="ORF">FM110_10895</name>
</gene>
<dbReference type="PANTHER" id="PTHR43731">
    <property type="entry name" value="RHOMBOID PROTEASE"/>
    <property type="match status" value="1"/>
</dbReference>
<comment type="similarity">
    <text evidence="2">Belongs to the peptidase S54 family.</text>
</comment>
<feature type="transmembrane region" description="Helical" evidence="8">
    <location>
        <begin position="249"/>
        <end position="270"/>
    </location>
</feature>
<feature type="transmembrane region" description="Helical" evidence="8">
    <location>
        <begin position="305"/>
        <end position="321"/>
    </location>
</feature>
<evidence type="ECO:0000313" key="11">
    <source>
        <dbReference type="Proteomes" id="UP000195981"/>
    </source>
</evidence>
<evidence type="ECO:0000256" key="1">
    <source>
        <dbReference type="ARBA" id="ARBA00004141"/>
    </source>
</evidence>
<dbReference type="AlphaFoldDB" id="A0A1X6X564"/>